<accession>A0A426ZJJ1</accession>
<dbReference type="AlphaFoldDB" id="A0A426ZJJ1"/>
<reference evidence="1 2" key="1">
    <citation type="journal article" date="2014" name="Agronomy (Basel)">
        <title>A Draft Genome Sequence for Ensete ventricosum, the Drought-Tolerant Tree Against Hunger.</title>
        <authorList>
            <person name="Harrison J."/>
            <person name="Moore K.A."/>
            <person name="Paszkiewicz K."/>
            <person name="Jones T."/>
            <person name="Grant M."/>
            <person name="Ambacheew D."/>
            <person name="Muzemil S."/>
            <person name="Studholme D.J."/>
        </authorList>
    </citation>
    <scope>NUCLEOTIDE SEQUENCE [LARGE SCALE GENOMIC DNA]</scope>
</reference>
<protein>
    <submittedName>
        <fullName evidence="1">Uncharacterized protein</fullName>
    </submittedName>
</protein>
<dbReference type="Proteomes" id="UP000287651">
    <property type="component" value="Unassembled WGS sequence"/>
</dbReference>
<comment type="caution">
    <text evidence="1">The sequence shown here is derived from an EMBL/GenBank/DDBJ whole genome shotgun (WGS) entry which is preliminary data.</text>
</comment>
<evidence type="ECO:0000313" key="1">
    <source>
        <dbReference type="EMBL" id="RRT64148.1"/>
    </source>
</evidence>
<gene>
    <name evidence="1" type="ORF">B296_00037894</name>
</gene>
<proteinExistence type="predicted"/>
<name>A0A426ZJJ1_ENSVE</name>
<organism evidence="1 2">
    <name type="scientific">Ensete ventricosum</name>
    <name type="common">Abyssinian banana</name>
    <name type="synonym">Musa ensete</name>
    <dbReference type="NCBI Taxonomy" id="4639"/>
    <lineage>
        <taxon>Eukaryota</taxon>
        <taxon>Viridiplantae</taxon>
        <taxon>Streptophyta</taxon>
        <taxon>Embryophyta</taxon>
        <taxon>Tracheophyta</taxon>
        <taxon>Spermatophyta</taxon>
        <taxon>Magnoliopsida</taxon>
        <taxon>Liliopsida</taxon>
        <taxon>Zingiberales</taxon>
        <taxon>Musaceae</taxon>
        <taxon>Ensete</taxon>
    </lineage>
</organism>
<sequence>MSTLLFSLGMWNNSTSSPLSLLSCSLLGTVSSDYHGAAAGRGGFLRHHLGAAREETVDGLPRRDFGCSLPRRLPCLLPSGGRNLVKALSHFRLRVQPCFLFLSSLALCRTLMKTHLMMVVEGGARR</sequence>
<evidence type="ECO:0000313" key="2">
    <source>
        <dbReference type="Proteomes" id="UP000287651"/>
    </source>
</evidence>
<dbReference type="EMBL" id="AMZH03006308">
    <property type="protein sequence ID" value="RRT64148.1"/>
    <property type="molecule type" value="Genomic_DNA"/>
</dbReference>